<accession>A0A067TL41</accession>
<reference evidence="4" key="1">
    <citation type="journal article" date="2014" name="Proc. Natl. Acad. Sci. U.S.A.">
        <title>Extensive sampling of basidiomycete genomes demonstrates inadequacy of the white-rot/brown-rot paradigm for wood decay fungi.</title>
        <authorList>
            <person name="Riley R."/>
            <person name="Salamov A.A."/>
            <person name="Brown D.W."/>
            <person name="Nagy L.G."/>
            <person name="Floudas D."/>
            <person name="Held B.W."/>
            <person name="Levasseur A."/>
            <person name="Lombard V."/>
            <person name="Morin E."/>
            <person name="Otillar R."/>
            <person name="Lindquist E.A."/>
            <person name="Sun H."/>
            <person name="LaButti K.M."/>
            <person name="Schmutz J."/>
            <person name="Jabbour D."/>
            <person name="Luo H."/>
            <person name="Baker S.E."/>
            <person name="Pisabarro A.G."/>
            <person name="Walton J.D."/>
            <person name="Blanchette R.A."/>
            <person name="Henrissat B."/>
            <person name="Martin F."/>
            <person name="Cullen D."/>
            <person name="Hibbett D.S."/>
            <person name="Grigoriev I.V."/>
        </authorList>
    </citation>
    <scope>NUCLEOTIDE SEQUENCE [LARGE SCALE GENOMIC DNA]</scope>
    <source>
        <strain evidence="4">CBS 339.88</strain>
    </source>
</reference>
<proteinExistence type="predicted"/>
<organism evidence="3 4">
    <name type="scientific">Galerina marginata (strain CBS 339.88)</name>
    <dbReference type="NCBI Taxonomy" id="685588"/>
    <lineage>
        <taxon>Eukaryota</taxon>
        <taxon>Fungi</taxon>
        <taxon>Dikarya</taxon>
        <taxon>Basidiomycota</taxon>
        <taxon>Agaricomycotina</taxon>
        <taxon>Agaricomycetes</taxon>
        <taxon>Agaricomycetidae</taxon>
        <taxon>Agaricales</taxon>
        <taxon>Agaricineae</taxon>
        <taxon>Strophariaceae</taxon>
        <taxon>Galerina</taxon>
    </lineage>
</organism>
<feature type="coiled-coil region" evidence="1">
    <location>
        <begin position="20"/>
        <end position="64"/>
    </location>
</feature>
<feature type="region of interest" description="Disordered" evidence="2">
    <location>
        <begin position="139"/>
        <end position="209"/>
    </location>
</feature>
<evidence type="ECO:0000256" key="1">
    <source>
        <dbReference type="SAM" id="Coils"/>
    </source>
</evidence>
<protein>
    <submittedName>
        <fullName evidence="3">Uncharacterized protein</fullName>
    </submittedName>
</protein>
<dbReference type="OrthoDB" id="2985494at2759"/>
<evidence type="ECO:0000313" key="3">
    <source>
        <dbReference type="EMBL" id="KDR83925.1"/>
    </source>
</evidence>
<feature type="compositionally biased region" description="Low complexity" evidence="2">
    <location>
        <begin position="174"/>
        <end position="186"/>
    </location>
</feature>
<evidence type="ECO:0000313" key="4">
    <source>
        <dbReference type="Proteomes" id="UP000027222"/>
    </source>
</evidence>
<feature type="compositionally biased region" description="Polar residues" evidence="2">
    <location>
        <begin position="200"/>
        <end position="209"/>
    </location>
</feature>
<dbReference type="HOGENOM" id="CLU_1124710_0_0_1"/>
<evidence type="ECO:0000256" key="2">
    <source>
        <dbReference type="SAM" id="MobiDB-lite"/>
    </source>
</evidence>
<keyword evidence="1" id="KW-0175">Coiled coil</keyword>
<sequence>MSSLEGTSERSIKDEIIALAGDLAQNQSRLERLVERLEQREKAAENWETRYEDLEVSHKEAVNSAKWLRAQNMELEQKLQQHRPELDRALSAREGAFRKLKHARKVIRDLLQERGDMASPLPGSPGHLTQEDIDEVLHDDYDDSSSSSSSAPDSDRTVRLSTVPPSQISSPHRTPSSLTQLSPLSPAIIPPRSGDAPGQLTRSPTTSESLQSLQALVLSPNSSRMSPDTWQIHFKKPPAVSVVQEGPITWTSLQNSVGLSEDTMNSLQRFANQDFAVQTD</sequence>
<feature type="compositionally biased region" description="Polar residues" evidence="2">
    <location>
        <begin position="159"/>
        <end position="173"/>
    </location>
</feature>
<dbReference type="Proteomes" id="UP000027222">
    <property type="component" value="Unassembled WGS sequence"/>
</dbReference>
<keyword evidence="4" id="KW-1185">Reference proteome</keyword>
<name>A0A067TL41_GALM3</name>
<dbReference type="AlphaFoldDB" id="A0A067TL41"/>
<dbReference type="EMBL" id="KL142368">
    <property type="protein sequence ID" value="KDR83925.1"/>
    <property type="molecule type" value="Genomic_DNA"/>
</dbReference>
<gene>
    <name evidence="3" type="ORF">GALMADRAFT_686240</name>
</gene>